<dbReference type="PANTHER" id="PTHR24171">
    <property type="entry name" value="ANKYRIN REPEAT DOMAIN-CONTAINING PROTEIN 39-RELATED"/>
    <property type="match status" value="1"/>
</dbReference>
<keyword evidence="1" id="KW-0677">Repeat</keyword>
<dbReference type="GeneID" id="63687065"/>
<name>M5GG88_DACPD</name>
<feature type="repeat" description="ANK" evidence="3">
    <location>
        <begin position="25"/>
        <end position="51"/>
    </location>
</feature>
<evidence type="ECO:0000256" key="1">
    <source>
        <dbReference type="ARBA" id="ARBA00022737"/>
    </source>
</evidence>
<protein>
    <submittedName>
        <fullName evidence="4">Uncharacterized protein</fullName>
    </submittedName>
</protein>
<dbReference type="InterPro" id="IPR002110">
    <property type="entry name" value="Ankyrin_rpt"/>
</dbReference>
<dbReference type="Proteomes" id="UP000030653">
    <property type="component" value="Unassembled WGS sequence"/>
</dbReference>
<evidence type="ECO:0000313" key="5">
    <source>
        <dbReference type="Proteomes" id="UP000030653"/>
    </source>
</evidence>
<sequence length="198" mass="22388">MNKRLVAIARFLLEQHAQVDFRGKDNATPLSLAYEWGHTDLVKLLLKHGADPTSIVLQAAGTNSRIDELMQIAKRDWTGSATKPPRSCPCFSGKTLAACHQARDHAYPLDFLCPCGKGMSYEDCCLLVASRNWVERWVEEDGYAFIKPVLIERRFSEDSQEVKQISRQLIARLEDLCKEGFIDPSFLSVVRHIKSIPL</sequence>
<dbReference type="AlphaFoldDB" id="M5GG88"/>
<gene>
    <name evidence="4" type="ORF">DACRYDRAFT_20611</name>
</gene>
<organism evidence="4 5">
    <name type="scientific">Dacryopinax primogenitus (strain DJM 731)</name>
    <name type="common">Brown rot fungus</name>
    <dbReference type="NCBI Taxonomy" id="1858805"/>
    <lineage>
        <taxon>Eukaryota</taxon>
        <taxon>Fungi</taxon>
        <taxon>Dikarya</taxon>
        <taxon>Basidiomycota</taxon>
        <taxon>Agaricomycotina</taxon>
        <taxon>Dacrymycetes</taxon>
        <taxon>Dacrymycetales</taxon>
        <taxon>Dacrymycetaceae</taxon>
        <taxon>Dacryopinax</taxon>
    </lineage>
</organism>
<evidence type="ECO:0000313" key="4">
    <source>
        <dbReference type="EMBL" id="EJU05063.1"/>
    </source>
</evidence>
<dbReference type="InterPro" id="IPR036770">
    <property type="entry name" value="Ankyrin_rpt-contain_sf"/>
</dbReference>
<dbReference type="PROSITE" id="PS50297">
    <property type="entry name" value="ANK_REP_REGION"/>
    <property type="match status" value="1"/>
</dbReference>
<accession>M5GG88</accession>
<dbReference type="RefSeq" id="XP_040631957.1">
    <property type="nucleotide sequence ID" value="XM_040772003.1"/>
</dbReference>
<proteinExistence type="predicted"/>
<keyword evidence="2 3" id="KW-0040">ANK repeat</keyword>
<dbReference type="Gene3D" id="1.25.40.20">
    <property type="entry name" value="Ankyrin repeat-containing domain"/>
    <property type="match status" value="1"/>
</dbReference>
<keyword evidence="5" id="KW-1185">Reference proteome</keyword>
<dbReference type="STRING" id="1858805.M5GG88"/>
<dbReference type="PROSITE" id="PS50088">
    <property type="entry name" value="ANK_REPEAT"/>
    <property type="match status" value="1"/>
</dbReference>
<dbReference type="SUPFAM" id="SSF48403">
    <property type="entry name" value="Ankyrin repeat"/>
    <property type="match status" value="1"/>
</dbReference>
<dbReference type="SMART" id="SM00248">
    <property type="entry name" value="ANK"/>
    <property type="match status" value="1"/>
</dbReference>
<dbReference type="HOGENOM" id="CLU_1378074_0_0_1"/>
<dbReference type="Pfam" id="PF12796">
    <property type="entry name" value="Ank_2"/>
    <property type="match status" value="1"/>
</dbReference>
<evidence type="ECO:0000256" key="2">
    <source>
        <dbReference type="ARBA" id="ARBA00023043"/>
    </source>
</evidence>
<evidence type="ECO:0000256" key="3">
    <source>
        <dbReference type="PROSITE-ProRule" id="PRU00023"/>
    </source>
</evidence>
<dbReference type="OrthoDB" id="432970at2759"/>
<reference evidence="4 5" key="1">
    <citation type="journal article" date="2012" name="Science">
        <title>The Paleozoic origin of enzymatic lignin decomposition reconstructed from 31 fungal genomes.</title>
        <authorList>
            <person name="Floudas D."/>
            <person name="Binder M."/>
            <person name="Riley R."/>
            <person name="Barry K."/>
            <person name="Blanchette R.A."/>
            <person name="Henrissat B."/>
            <person name="Martinez A.T."/>
            <person name="Otillar R."/>
            <person name="Spatafora J.W."/>
            <person name="Yadav J.S."/>
            <person name="Aerts A."/>
            <person name="Benoit I."/>
            <person name="Boyd A."/>
            <person name="Carlson A."/>
            <person name="Copeland A."/>
            <person name="Coutinho P.M."/>
            <person name="de Vries R.P."/>
            <person name="Ferreira P."/>
            <person name="Findley K."/>
            <person name="Foster B."/>
            <person name="Gaskell J."/>
            <person name="Glotzer D."/>
            <person name="Gorecki P."/>
            <person name="Heitman J."/>
            <person name="Hesse C."/>
            <person name="Hori C."/>
            <person name="Igarashi K."/>
            <person name="Jurgens J.A."/>
            <person name="Kallen N."/>
            <person name="Kersten P."/>
            <person name="Kohler A."/>
            <person name="Kuees U."/>
            <person name="Kumar T.K.A."/>
            <person name="Kuo A."/>
            <person name="LaButti K."/>
            <person name="Larrondo L.F."/>
            <person name="Lindquist E."/>
            <person name="Ling A."/>
            <person name="Lombard V."/>
            <person name="Lucas S."/>
            <person name="Lundell T."/>
            <person name="Martin R."/>
            <person name="McLaughlin D.J."/>
            <person name="Morgenstern I."/>
            <person name="Morin E."/>
            <person name="Murat C."/>
            <person name="Nagy L.G."/>
            <person name="Nolan M."/>
            <person name="Ohm R.A."/>
            <person name="Patyshakuliyeva A."/>
            <person name="Rokas A."/>
            <person name="Ruiz-Duenas F.J."/>
            <person name="Sabat G."/>
            <person name="Salamov A."/>
            <person name="Samejima M."/>
            <person name="Schmutz J."/>
            <person name="Slot J.C."/>
            <person name="St John F."/>
            <person name="Stenlid J."/>
            <person name="Sun H."/>
            <person name="Sun S."/>
            <person name="Syed K."/>
            <person name="Tsang A."/>
            <person name="Wiebenga A."/>
            <person name="Young D."/>
            <person name="Pisabarro A."/>
            <person name="Eastwood D.C."/>
            <person name="Martin F."/>
            <person name="Cullen D."/>
            <person name="Grigoriev I.V."/>
            <person name="Hibbett D.S."/>
        </authorList>
    </citation>
    <scope>NUCLEOTIDE SEQUENCE [LARGE SCALE GENOMIC DNA]</scope>
    <source>
        <strain evidence="4 5">DJM-731 SS1</strain>
    </source>
</reference>
<dbReference type="EMBL" id="JH795857">
    <property type="protein sequence ID" value="EJU05063.1"/>
    <property type="molecule type" value="Genomic_DNA"/>
</dbReference>